<comment type="caution">
    <text evidence="14">The sequence shown here is derived from an EMBL/GenBank/DDBJ whole genome shotgun (WGS) entry which is preliminary data.</text>
</comment>
<proteinExistence type="inferred from homology"/>
<evidence type="ECO:0000256" key="9">
    <source>
        <dbReference type="ARBA" id="ARBA00023027"/>
    </source>
</evidence>
<evidence type="ECO:0000256" key="1">
    <source>
        <dbReference type="ARBA" id="ARBA00001974"/>
    </source>
</evidence>
<dbReference type="SMART" id="SM01228">
    <property type="entry name" value="GIDA_assoc_3"/>
    <property type="match status" value="1"/>
</dbReference>
<dbReference type="GO" id="GO:0002098">
    <property type="term" value="P:tRNA wobble uridine modification"/>
    <property type="evidence" value="ECO:0007669"/>
    <property type="project" value="InterPro"/>
</dbReference>
<evidence type="ECO:0000256" key="4">
    <source>
        <dbReference type="ARBA" id="ARBA00020461"/>
    </source>
</evidence>
<dbReference type="FunFam" id="1.10.10.1800:FF:000003">
    <property type="entry name" value="tRNA uridine 5-carboxymethylaminomethyl modification enzyme MnmG"/>
    <property type="match status" value="1"/>
</dbReference>
<evidence type="ECO:0000256" key="8">
    <source>
        <dbReference type="ARBA" id="ARBA00022827"/>
    </source>
</evidence>
<dbReference type="Proteomes" id="UP000007364">
    <property type="component" value="Unassembled WGS sequence"/>
</dbReference>
<dbReference type="Pfam" id="PF13932">
    <property type="entry name" value="SAM_GIDA_C"/>
    <property type="match status" value="1"/>
</dbReference>
<dbReference type="SUPFAM" id="SSF51905">
    <property type="entry name" value="FAD/NAD(P)-binding domain"/>
    <property type="match status" value="1"/>
</dbReference>
<keyword evidence="6 12" id="KW-0285">Flavoprotein</keyword>
<name>K2QPE9_9FLAO</name>
<evidence type="ECO:0000256" key="2">
    <source>
        <dbReference type="ARBA" id="ARBA00003717"/>
    </source>
</evidence>
<feature type="domain" description="tRNA uridine 5-carboxymethylaminomethyl modification enzyme C-terminal subdomain" evidence="13">
    <location>
        <begin position="548"/>
        <end position="619"/>
    </location>
</feature>
<dbReference type="GO" id="GO:0050660">
    <property type="term" value="F:flavin adenine dinucleotide binding"/>
    <property type="evidence" value="ECO:0007669"/>
    <property type="project" value="UniProtKB-UniRule"/>
</dbReference>
<dbReference type="InterPro" id="IPR002218">
    <property type="entry name" value="MnmG-rel"/>
</dbReference>
<dbReference type="HAMAP" id="MF_00129">
    <property type="entry name" value="MnmG_GidA"/>
    <property type="match status" value="1"/>
</dbReference>
<dbReference type="Gene3D" id="1.10.150.570">
    <property type="entry name" value="GidA associated domain, C-terminal subdomain"/>
    <property type="match status" value="1"/>
</dbReference>
<dbReference type="GO" id="GO:0005829">
    <property type="term" value="C:cytosol"/>
    <property type="evidence" value="ECO:0007669"/>
    <property type="project" value="TreeGrafter"/>
</dbReference>
<evidence type="ECO:0000256" key="11">
    <source>
        <dbReference type="ARBA" id="ARBA00031800"/>
    </source>
</evidence>
<dbReference type="PROSITE" id="PS01280">
    <property type="entry name" value="GIDA_1"/>
    <property type="match status" value="1"/>
</dbReference>
<organism evidence="14 15">
    <name type="scientific">Galbibacter marinus</name>
    <dbReference type="NCBI Taxonomy" id="555500"/>
    <lineage>
        <taxon>Bacteria</taxon>
        <taxon>Pseudomonadati</taxon>
        <taxon>Bacteroidota</taxon>
        <taxon>Flavobacteriia</taxon>
        <taxon>Flavobacteriales</taxon>
        <taxon>Flavobacteriaceae</taxon>
        <taxon>Galbibacter</taxon>
    </lineage>
</organism>
<dbReference type="FunFam" id="1.10.150.570:FF:000001">
    <property type="entry name" value="tRNA uridine 5-carboxymethylaminomethyl modification enzyme MnmG"/>
    <property type="match status" value="1"/>
</dbReference>
<dbReference type="PROSITE" id="PS01281">
    <property type="entry name" value="GIDA_2"/>
    <property type="match status" value="1"/>
</dbReference>
<dbReference type="PANTHER" id="PTHR11806:SF0">
    <property type="entry name" value="PROTEIN MTO1 HOMOLOG, MITOCHONDRIAL"/>
    <property type="match status" value="1"/>
</dbReference>
<comment type="similarity">
    <text evidence="3 12">Belongs to the MnmG family.</text>
</comment>
<keyword evidence="9 12" id="KW-0520">NAD</keyword>
<keyword evidence="15" id="KW-1185">Reference proteome</keyword>
<evidence type="ECO:0000256" key="10">
    <source>
        <dbReference type="ARBA" id="ARBA00025948"/>
    </source>
</evidence>
<feature type="binding site" evidence="12">
    <location>
        <begin position="12"/>
        <end position="17"/>
    </location>
    <ligand>
        <name>FAD</name>
        <dbReference type="ChEBI" id="CHEBI:57692"/>
    </ligand>
</feature>
<dbReference type="RefSeq" id="WP_008990111.1">
    <property type="nucleotide sequence ID" value="NZ_AMSG01000001.1"/>
</dbReference>
<dbReference type="InterPro" id="IPR047001">
    <property type="entry name" value="MnmG_C_subdom"/>
</dbReference>
<dbReference type="InterPro" id="IPR049312">
    <property type="entry name" value="GIDA_C_N"/>
</dbReference>
<dbReference type="InterPro" id="IPR044920">
    <property type="entry name" value="MnmG_C_subdom_sf"/>
</dbReference>
<dbReference type="Pfam" id="PF21680">
    <property type="entry name" value="GIDA_C_1st"/>
    <property type="match status" value="1"/>
</dbReference>
<dbReference type="FunFam" id="3.50.50.60:FF:000002">
    <property type="entry name" value="tRNA uridine 5-carboxymethylaminomethyl modification enzyme MnmG"/>
    <property type="match status" value="1"/>
</dbReference>
<comment type="function">
    <text evidence="2 12">NAD-binding protein involved in the addition of a carboxymethylaminomethyl (cmnm) group at the wobble position (U34) of certain tRNAs, forming tRNA-cmnm(5)s(2)U34.</text>
</comment>
<sequence length="623" mass="70057">MFDKQYDVIVVGAGHAGSEAAAASANMGASTLLVTMNLQNIAQMSCNPAMGGIAKGQIVREIDAMGGYSGIVTDKTAIQFKMLNKSKGPAMWSPRAQSDRMRFAEQWRLMLEQTPNVDFYQEMVSGLIINNGVIKGVRTSLGIEIRSKAVVLTNGTFLNGLIHIGDKQFGGGRAGEKAATGITEDLIKCGFESGRMKTGTPPRVDGRSLDFSKMTVQPGDENPDKFSYSNVTKPLEHQRDCHMTYTSGKVHDLLREGFDRSPMFNGRIKSIGPRYCPSIEDKINRFADKDRHQIFVEPEGWDTVEYYVNGFSTSLPEEVQFKALRSVEGFENVKFFRPGYAIEYDYFPPTQLKHTLETKLIEGLYFAGQINGTTGYEEAASQGLMAGINAALKVQEKSEFILKRNEAYIGVLIDDLITKGTEEPYRMFTSRAEYRTLLRQDNADLRLTPMSHEIGLASLERLKRMEEKQKASDAFVQFFRDTSVKPEVINPILESVDSSTMKQSDKMFKIFARPNITLEYLRKIDSVKKYIEENNLDTEVLEQTEIQVKYSGYIDKEKNNADKLNRLEEIKIPEQFNYDNLKSLSFEAKEKLKKIRPTTLSQASRISGVSPSDISVMLVHMGR</sequence>
<keyword evidence="7 12" id="KW-0819">tRNA processing</keyword>
<dbReference type="eggNOG" id="COG0445">
    <property type="taxonomic scope" value="Bacteria"/>
</dbReference>
<keyword evidence="8 12" id="KW-0274">FAD</keyword>
<dbReference type="NCBIfam" id="TIGR00136">
    <property type="entry name" value="mnmG_gidA"/>
    <property type="match status" value="1"/>
</dbReference>
<evidence type="ECO:0000313" key="14">
    <source>
        <dbReference type="EMBL" id="EKF56782.1"/>
    </source>
</evidence>
<evidence type="ECO:0000259" key="13">
    <source>
        <dbReference type="SMART" id="SM01228"/>
    </source>
</evidence>
<gene>
    <name evidence="12" type="primary">mnmG</name>
    <name evidence="12" type="synonym">gidA</name>
    <name evidence="14" type="ORF">I215_01170</name>
</gene>
<comment type="subunit">
    <text evidence="10 12">Homodimer. Heterotetramer of two MnmE and two MnmG subunits.</text>
</comment>
<dbReference type="PANTHER" id="PTHR11806">
    <property type="entry name" value="GLUCOSE INHIBITED DIVISION PROTEIN A"/>
    <property type="match status" value="1"/>
</dbReference>
<dbReference type="InterPro" id="IPR004416">
    <property type="entry name" value="MnmG"/>
</dbReference>
<dbReference type="STRING" id="555500.I215_01170"/>
<dbReference type="OrthoDB" id="9815560at2"/>
<comment type="caution">
    <text evidence="12">Lacks conserved residue(s) required for the propagation of feature annotation.</text>
</comment>
<accession>K2QPE9</accession>
<dbReference type="EMBL" id="AMSG01000001">
    <property type="protein sequence ID" value="EKF56782.1"/>
    <property type="molecule type" value="Genomic_DNA"/>
</dbReference>
<dbReference type="AlphaFoldDB" id="K2QPE9"/>
<reference evidence="14 15" key="1">
    <citation type="journal article" date="2012" name="J. Bacteriol.">
        <title>Genome Sequence of Galbibacter marinum Type Strain ck-I2-15.</title>
        <authorList>
            <person name="Lai Q."/>
            <person name="Li C."/>
            <person name="Shao Z."/>
        </authorList>
    </citation>
    <scope>NUCLEOTIDE SEQUENCE [LARGE SCALE GENOMIC DNA]</scope>
    <source>
        <strain evidence="15">ck-I2-15</strain>
    </source>
</reference>
<dbReference type="GO" id="GO:0030488">
    <property type="term" value="P:tRNA methylation"/>
    <property type="evidence" value="ECO:0007669"/>
    <property type="project" value="TreeGrafter"/>
</dbReference>
<feature type="binding site" evidence="12">
    <location>
        <begin position="272"/>
        <end position="286"/>
    </location>
    <ligand>
        <name>NAD(+)</name>
        <dbReference type="ChEBI" id="CHEBI:57540"/>
    </ligand>
</feature>
<comment type="subcellular location">
    <subcellularLocation>
        <location evidence="12">Cytoplasm</location>
    </subcellularLocation>
</comment>
<evidence type="ECO:0000256" key="12">
    <source>
        <dbReference type="HAMAP-Rule" id="MF_00129"/>
    </source>
</evidence>
<evidence type="ECO:0000256" key="5">
    <source>
        <dbReference type="ARBA" id="ARBA00022490"/>
    </source>
</evidence>
<dbReference type="PATRIC" id="fig|555500.3.peg.248"/>
<dbReference type="InterPro" id="IPR040131">
    <property type="entry name" value="MnmG_N"/>
</dbReference>
<dbReference type="InterPro" id="IPR036188">
    <property type="entry name" value="FAD/NAD-bd_sf"/>
</dbReference>
<dbReference type="InterPro" id="IPR020595">
    <property type="entry name" value="MnmG-rel_CS"/>
</dbReference>
<keyword evidence="5 12" id="KW-0963">Cytoplasm</keyword>
<dbReference type="InterPro" id="IPR026904">
    <property type="entry name" value="MnmG_C"/>
</dbReference>
<evidence type="ECO:0000313" key="15">
    <source>
        <dbReference type="Proteomes" id="UP000007364"/>
    </source>
</evidence>
<dbReference type="Pfam" id="PF01134">
    <property type="entry name" value="GIDA"/>
    <property type="match status" value="1"/>
</dbReference>
<comment type="cofactor">
    <cofactor evidence="1 12">
        <name>FAD</name>
        <dbReference type="ChEBI" id="CHEBI:57692"/>
    </cofactor>
</comment>
<dbReference type="Gene3D" id="1.10.10.1800">
    <property type="entry name" value="tRNA uridine 5-carboxymethylaminomethyl modification enzyme MnmG/GidA"/>
    <property type="match status" value="1"/>
</dbReference>
<evidence type="ECO:0000256" key="6">
    <source>
        <dbReference type="ARBA" id="ARBA00022630"/>
    </source>
</evidence>
<evidence type="ECO:0000256" key="3">
    <source>
        <dbReference type="ARBA" id="ARBA00007653"/>
    </source>
</evidence>
<evidence type="ECO:0000256" key="7">
    <source>
        <dbReference type="ARBA" id="ARBA00022694"/>
    </source>
</evidence>
<protein>
    <recommendedName>
        <fullName evidence="4 12">tRNA uridine 5-carboxymethylaminomethyl modification enzyme MnmG</fullName>
    </recommendedName>
    <alternativeName>
        <fullName evidence="11 12">Glucose-inhibited division protein A</fullName>
    </alternativeName>
</protein>
<dbReference type="Gene3D" id="3.50.50.60">
    <property type="entry name" value="FAD/NAD(P)-binding domain"/>
    <property type="match status" value="2"/>
</dbReference>